<dbReference type="RefSeq" id="WP_089531438.1">
    <property type="nucleotide sequence ID" value="NZ_CP022437.1"/>
</dbReference>
<dbReference type="Gene3D" id="1.20.140.10">
    <property type="entry name" value="Butyryl-CoA Dehydrogenase, subunit A, domain 3"/>
    <property type="match status" value="1"/>
</dbReference>
<dbReference type="InterPro" id="IPR012687">
    <property type="entry name" value="HpaB_Deino-type"/>
</dbReference>
<organism evidence="7 8">
    <name type="scientific">Virgibacillus necropolis</name>
    <dbReference type="NCBI Taxonomy" id="163877"/>
    <lineage>
        <taxon>Bacteria</taxon>
        <taxon>Bacillati</taxon>
        <taxon>Bacillota</taxon>
        <taxon>Bacilli</taxon>
        <taxon>Bacillales</taxon>
        <taxon>Bacillaceae</taxon>
        <taxon>Virgibacillus</taxon>
    </lineage>
</organism>
<dbReference type="GO" id="GO:0016627">
    <property type="term" value="F:oxidoreductase activity, acting on the CH-CH group of donors"/>
    <property type="evidence" value="ECO:0007669"/>
    <property type="project" value="InterPro"/>
</dbReference>
<gene>
    <name evidence="7" type="primary">hpaB</name>
    <name evidence="7" type="ORF">CFK40_05945</name>
</gene>
<feature type="domain" description="HpaB/PvcC/4-BUDH N-terminal" evidence="6">
    <location>
        <begin position="5"/>
        <end position="270"/>
    </location>
</feature>
<keyword evidence="8" id="KW-1185">Reference proteome</keyword>
<dbReference type="NCBIfam" id="TIGR02309">
    <property type="entry name" value="HpaB-1"/>
    <property type="match status" value="1"/>
</dbReference>
<dbReference type="InterPro" id="IPR046373">
    <property type="entry name" value="Acyl-CoA_Oxase/DH_mid-dom_sf"/>
</dbReference>
<dbReference type="AlphaFoldDB" id="A0A221MAC4"/>
<feature type="domain" description="HpaB/PvcC/4-BUDH C-terminal" evidence="5">
    <location>
        <begin position="279"/>
        <end position="476"/>
    </location>
</feature>
<dbReference type="EMBL" id="CP022437">
    <property type="protein sequence ID" value="ASN04587.1"/>
    <property type="molecule type" value="Genomic_DNA"/>
</dbReference>
<name>A0A221MAC4_9BACI</name>
<feature type="binding site" evidence="4">
    <location>
        <position position="193"/>
    </location>
    <ligand>
        <name>FAD</name>
        <dbReference type="ChEBI" id="CHEBI:57692"/>
    </ligand>
</feature>
<dbReference type="InterPro" id="IPR004925">
    <property type="entry name" value="HpaB/PvcC/4-BUDH"/>
</dbReference>
<evidence type="ECO:0000259" key="5">
    <source>
        <dbReference type="Pfam" id="PF03241"/>
    </source>
</evidence>
<dbReference type="OrthoDB" id="9785230at2"/>
<dbReference type="GO" id="GO:0016712">
    <property type="term" value="F:oxidoreductase activity, acting on paired donors, with incorporation or reduction of molecular oxygen, reduced flavin or flavoprotein as one donor, and incorporation of one atom of oxygen"/>
    <property type="evidence" value="ECO:0007669"/>
    <property type="project" value="InterPro"/>
</dbReference>
<evidence type="ECO:0000256" key="4">
    <source>
        <dbReference type="PIRSR" id="PIRSR000331-2"/>
    </source>
</evidence>
<reference evidence="7 8" key="1">
    <citation type="journal article" date="2003" name="Int. J. Syst. Evol. Microbiol.">
        <title>Virgibacillus carmonensis sp. nov., Virgibacillus necropolis sp. nov. and Virgibacillus picturae sp. nov., three novel species isolated from deteriorated mural paintings, transfer of the species of the genus salibacillus to Virgibacillus, as Virgibacillus marismortui comb. nov. and Virgibacillus salexigens comb. nov., and emended description of the genus Virgibacillus.</title>
        <authorList>
            <person name="Heyrman J."/>
            <person name="Logan N.A."/>
            <person name="Busse H.J."/>
            <person name="Balcaen A."/>
            <person name="Lebbe L."/>
            <person name="Rodriguez-Diaz M."/>
            <person name="Swings J."/>
            <person name="De Vos P."/>
        </authorList>
    </citation>
    <scope>NUCLEOTIDE SEQUENCE [LARGE SCALE GENOMIC DNA]</scope>
    <source>
        <strain evidence="7 8">LMG 19488</strain>
    </source>
</reference>
<keyword evidence="7" id="KW-0503">Monooxygenase</keyword>
<dbReference type="GO" id="GO:0050660">
    <property type="term" value="F:flavin adenine dinucleotide binding"/>
    <property type="evidence" value="ECO:0007669"/>
    <property type="project" value="InterPro"/>
</dbReference>
<dbReference type="PANTHER" id="PTHR36117:SF3">
    <property type="entry name" value="4-HYDROXYPHENYLACETATE 3-MONOOXYGENASE-RELATED"/>
    <property type="match status" value="1"/>
</dbReference>
<dbReference type="PIRSF" id="PIRSF000331">
    <property type="entry name" value="HpaA_HpaB"/>
    <property type="match status" value="1"/>
</dbReference>
<dbReference type="Gene3D" id="1.10.3140.10">
    <property type="entry name" value="4-hydroxybutyryl-coa dehydratase, domain 1"/>
    <property type="match status" value="1"/>
</dbReference>
<dbReference type="Gene3D" id="2.40.110.10">
    <property type="entry name" value="Butyryl-CoA Dehydrogenase, subunit A, domain 2"/>
    <property type="match status" value="1"/>
</dbReference>
<dbReference type="SUPFAM" id="SSF47203">
    <property type="entry name" value="Acyl-CoA dehydrogenase C-terminal domain-like"/>
    <property type="match status" value="1"/>
</dbReference>
<evidence type="ECO:0000313" key="7">
    <source>
        <dbReference type="EMBL" id="ASN04587.1"/>
    </source>
</evidence>
<dbReference type="InterPro" id="IPR036250">
    <property type="entry name" value="AcylCo_DH-like_C"/>
</dbReference>
<dbReference type="KEGG" id="vne:CFK40_05945"/>
<dbReference type="InterPro" id="IPR009100">
    <property type="entry name" value="AcylCoA_DH/oxidase_NM_dom_sf"/>
</dbReference>
<protein>
    <submittedName>
        <fullName evidence="7">4-hydroxyphenylacetate 3-monooxygenase, oxygenase component</fullName>
    </submittedName>
</protein>
<feature type="binding site" evidence="4">
    <location>
        <begin position="156"/>
        <end position="159"/>
    </location>
    <ligand>
        <name>FAD</name>
        <dbReference type="ChEBI" id="CHEBI:57692"/>
    </ligand>
</feature>
<evidence type="ECO:0000256" key="3">
    <source>
        <dbReference type="ARBA" id="ARBA00023002"/>
    </source>
</evidence>
<dbReference type="InterPro" id="IPR024674">
    <property type="entry name" value="HpaB/PvcC/4-BUDH_N"/>
</dbReference>
<evidence type="ECO:0000256" key="2">
    <source>
        <dbReference type="ARBA" id="ARBA00022827"/>
    </source>
</evidence>
<accession>A0A221MAC4</accession>
<proteinExistence type="predicted"/>
<keyword evidence="2 4" id="KW-0274">FAD</keyword>
<dbReference type="GO" id="GO:0010124">
    <property type="term" value="P:phenylacetate catabolic process"/>
    <property type="evidence" value="ECO:0007669"/>
    <property type="project" value="InterPro"/>
</dbReference>
<evidence type="ECO:0000256" key="1">
    <source>
        <dbReference type="ARBA" id="ARBA00022630"/>
    </source>
</evidence>
<evidence type="ECO:0000313" key="8">
    <source>
        <dbReference type="Proteomes" id="UP000204391"/>
    </source>
</evidence>
<dbReference type="Pfam" id="PF03241">
    <property type="entry name" value="HpaB"/>
    <property type="match status" value="1"/>
</dbReference>
<dbReference type="Pfam" id="PF11794">
    <property type="entry name" value="HpaB_N"/>
    <property type="match status" value="1"/>
</dbReference>
<dbReference type="SUPFAM" id="SSF56645">
    <property type="entry name" value="Acyl-CoA dehydrogenase NM domain-like"/>
    <property type="match status" value="1"/>
</dbReference>
<dbReference type="PANTHER" id="PTHR36117">
    <property type="entry name" value="4-HYDROXYPHENYLACETATE 3-MONOOXYGENASE-RELATED"/>
    <property type="match status" value="1"/>
</dbReference>
<keyword evidence="1" id="KW-0285">Flavoprotein</keyword>
<sequence length="481" mass="54830">MPAITGDDYIDRIDELKNNVWIDGKQVTGKISEHPAFKGVIKSQAALYDLQYDEMTKDVMTYLSPLTGKQVGISYLQPKTQGDLVKRRAMVQQWARSNNGMMGRSPDYMNTVLMAFASSAKLLEGKENCFPENITKFYEYARENDLSMTHTFIDPQVNRTQFYFEDSEEPIAAKVVDRTEKGIVVKGARLLATQGGITDEILAFSAGGVVDKANGFAFSIPSNSEGLRFVCRESFVGGDSVFNYPLSSRFEEMDTIVVFDNVLVPWDRVFYYDNMEVSNSFMGASSFQPFTLHQAVSRQIIKTEFVLGVVQSIIDTINISEYQHVQEKVSEIIVALETMKALVMKSEVDAQIDEWGFMRPDRTTLQIAINTFPRVYPRFTEIIQLLGASGLMSIPTEDAFKSRVRADLDQYLQSKSRNAEDRVRIFRLAWDLTMSSFGTRETLYERYFFGDPVKLASQLYFSYDKREYVKRVEDFLAVKKV</sequence>
<dbReference type="Proteomes" id="UP000204391">
    <property type="component" value="Chromosome"/>
</dbReference>
<dbReference type="InterPro" id="IPR024719">
    <property type="entry name" value="HpaB/PvcC/4-BUDH_C"/>
</dbReference>
<evidence type="ECO:0000259" key="6">
    <source>
        <dbReference type="Pfam" id="PF11794"/>
    </source>
</evidence>
<keyword evidence="3" id="KW-0560">Oxidoreductase</keyword>